<evidence type="ECO:0000313" key="2">
    <source>
        <dbReference type="EMBL" id="MFJ3045834.1"/>
    </source>
</evidence>
<dbReference type="InterPro" id="IPR029058">
    <property type="entry name" value="AB_hydrolase_fold"/>
</dbReference>
<sequence>MHFKPTAGANCAIRQDIDLQAGVETLACDLISANGCGAVHTLFLHGAGQSTRERQWSVRETLALQGRASAAIDFSGHGGSTALSPNSLAKRVDEAQAALDRFTEAPRTVIGVSMSGEIAMRLACRPENRITHLVTIVGAIYDGAAFNLPFGPGFTAALRRPDSWRDADSLALIRGYRGRITLIRASEDKVIPKEIAELIAANAHAAEQCRIVDLPGVDHRVSERSAQDEALRELLAKLIAD</sequence>
<dbReference type="GO" id="GO:0016787">
    <property type="term" value="F:hydrolase activity"/>
    <property type="evidence" value="ECO:0007669"/>
    <property type="project" value="UniProtKB-KW"/>
</dbReference>
<evidence type="ECO:0000259" key="1">
    <source>
        <dbReference type="Pfam" id="PF12697"/>
    </source>
</evidence>
<dbReference type="EMBL" id="JBIUZV010000003">
    <property type="protein sequence ID" value="MFJ3045834.1"/>
    <property type="molecule type" value="Genomic_DNA"/>
</dbReference>
<name>A0ABW8EY61_9BURK</name>
<keyword evidence="3" id="KW-1185">Reference proteome</keyword>
<evidence type="ECO:0000313" key="3">
    <source>
        <dbReference type="Proteomes" id="UP001617427"/>
    </source>
</evidence>
<comment type="caution">
    <text evidence="2">The sequence shown here is derived from an EMBL/GenBank/DDBJ whole genome shotgun (WGS) entry which is preliminary data.</text>
</comment>
<dbReference type="Proteomes" id="UP001617427">
    <property type="component" value="Unassembled WGS sequence"/>
</dbReference>
<dbReference type="Pfam" id="PF12697">
    <property type="entry name" value="Abhydrolase_6"/>
    <property type="match status" value="1"/>
</dbReference>
<proteinExistence type="predicted"/>
<dbReference type="Gene3D" id="3.40.50.1820">
    <property type="entry name" value="alpha/beta hydrolase"/>
    <property type="match status" value="1"/>
</dbReference>
<dbReference type="SUPFAM" id="SSF53474">
    <property type="entry name" value="alpha/beta-Hydrolases"/>
    <property type="match status" value="1"/>
</dbReference>
<keyword evidence="2" id="KW-0378">Hydrolase</keyword>
<gene>
    <name evidence="2" type="ORF">ACIPEN_08395</name>
</gene>
<reference evidence="2 3" key="1">
    <citation type="submission" date="2024-10" db="EMBL/GenBank/DDBJ databases">
        <title>The Natural Products Discovery Center: Release of the First 8490 Sequenced Strains for Exploring Actinobacteria Biosynthetic Diversity.</title>
        <authorList>
            <person name="Kalkreuter E."/>
            <person name="Kautsar S.A."/>
            <person name="Yang D."/>
            <person name="Bader C.D."/>
            <person name="Teijaro C.N."/>
            <person name="Fluegel L."/>
            <person name="Davis C.M."/>
            <person name="Simpson J.R."/>
            <person name="Lauterbach L."/>
            <person name="Steele A.D."/>
            <person name="Gui C."/>
            <person name="Meng S."/>
            <person name="Li G."/>
            <person name="Viehrig K."/>
            <person name="Ye F."/>
            <person name="Su P."/>
            <person name="Kiefer A.F."/>
            <person name="Nichols A."/>
            <person name="Cepeda A.J."/>
            <person name="Yan W."/>
            <person name="Fan B."/>
            <person name="Jiang Y."/>
            <person name="Adhikari A."/>
            <person name="Zheng C.-J."/>
            <person name="Schuster L."/>
            <person name="Cowan T.M."/>
            <person name="Smanski M.J."/>
            <person name="Chevrette M.G."/>
            <person name="De Carvalho L.P.S."/>
            <person name="Shen B."/>
        </authorList>
    </citation>
    <scope>NUCLEOTIDE SEQUENCE [LARGE SCALE GENOMIC DNA]</scope>
    <source>
        <strain evidence="2 3">NPDC087045</strain>
    </source>
</reference>
<dbReference type="RefSeq" id="WP_402699605.1">
    <property type="nucleotide sequence ID" value="NZ_JBIUZV010000003.1"/>
</dbReference>
<organism evidence="2 3">
    <name type="scientific">Herbaspirillum chlorophenolicum</name>
    <dbReference type="NCBI Taxonomy" id="211589"/>
    <lineage>
        <taxon>Bacteria</taxon>
        <taxon>Pseudomonadati</taxon>
        <taxon>Pseudomonadota</taxon>
        <taxon>Betaproteobacteria</taxon>
        <taxon>Burkholderiales</taxon>
        <taxon>Oxalobacteraceae</taxon>
        <taxon>Herbaspirillum</taxon>
    </lineage>
</organism>
<protein>
    <submittedName>
        <fullName evidence="2">Alpha/beta fold hydrolase</fullName>
    </submittedName>
</protein>
<dbReference type="InterPro" id="IPR000073">
    <property type="entry name" value="AB_hydrolase_1"/>
</dbReference>
<accession>A0ABW8EY61</accession>
<feature type="domain" description="AB hydrolase-1" evidence="1">
    <location>
        <begin position="42"/>
        <end position="165"/>
    </location>
</feature>